<keyword evidence="1" id="KW-0812">Transmembrane</keyword>
<feature type="transmembrane region" description="Helical" evidence="1">
    <location>
        <begin position="12"/>
        <end position="33"/>
    </location>
</feature>
<gene>
    <name evidence="2" type="ORF">HHX48_10940</name>
</gene>
<dbReference type="EMBL" id="JABBXD010000005">
    <property type="protein sequence ID" value="MBD3586255.1"/>
    <property type="molecule type" value="Genomic_DNA"/>
</dbReference>
<keyword evidence="1" id="KW-0472">Membrane</keyword>
<evidence type="ECO:0000256" key="1">
    <source>
        <dbReference type="SAM" id="Phobius"/>
    </source>
</evidence>
<dbReference type="Proteomes" id="UP000624419">
    <property type="component" value="Unassembled WGS sequence"/>
</dbReference>
<keyword evidence="1" id="KW-1133">Transmembrane helix</keyword>
<dbReference type="RefSeq" id="WP_191025043.1">
    <property type="nucleotide sequence ID" value="NZ_JABBXD010000005.1"/>
</dbReference>
<accession>A0ABR8LJ67</accession>
<protein>
    <recommendedName>
        <fullName evidence="4">Prepilin-type N-terminal cleavage/methylation domain-containing protein</fullName>
    </recommendedName>
</protein>
<dbReference type="Pfam" id="PF07963">
    <property type="entry name" value="N_methyl"/>
    <property type="match status" value="1"/>
</dbReference>
<organism evidence="2 3">
    <name type="scientific">Salinimonas profundi</name>
    <dbReference type="NCBI Taxonomy" id="2729140"/>
    <lineage>
        <taxon>Bacteria</taxon>
        <taxon>Pseudomonadati</taxon>
        <taxon>Pseudomonadota</taxon>
        <taxon>Gammaproteobacteria</taxon>
        <taxon>Alteromonadales</taxon>
        <taxon>Alteromonadaceae</taxon>
        <taxon>Alteromonas/Salinimonas group</taxon>
        <taxon>Salinimonas</taxon>
    </lineage>
</organism>
<dbReference type="InterPro" id="IPR012902">
    <property type="entry name" value="N_methyl_site"/>
</dbReference>
<reference evidence="2 3" key="1">
    <citation type="submission" date="2020-04" db="EMBL/GenBank/DDBJ databases">
        <title>Salinimonas sp. HHU 13199.</title>
        <authorList>
            <person name="Cui X."/>
            <person name="Zhang D."/>
        </authorList>
    </citation>
    <scope>NUCLEOTIDE SEQUENCE [LARGE SCALE GENOMIC DNA]</scope>
    <source>
        <strain evidence="2 3">HHU 13199</strain>
    </source>
</reference>
<evidence type="ECO:0000313" key="3">
    <source>
        <dbReference type="Proteomes" id="UP000624419"/>
    </source>
</evidence>
<evidence type="ECO:0000313" key="2">
    <source>
        <dbReference type="EMBL" id="MBD3586255.1"/>
    </source>
</evidence>
<sequence>MISHKKNIKGFSLVEVLIASLIIMLGVTGFVTLQTEYMRSDAKLNLRQVALQLAQEKLDDLRQFDVLRTTAGLPAYNDIGDDAGGGLNAGSVVVDIKTDATKTYTFTRTWAVENQFYTDTDSDGVPDTWLTEGDIGIPVPAPDVPGQKIVTVNVSWTDPQGETKSIAVEGNVAPVLLARSFQANNESDGAKNQPKVAYTPGLAPDVISYELGNGESIETSKPVPDIDKQGDNNLVQFETIRYINLPDQTDKLEQEDFLTVNCSCTLAGSGDGYTPSMTDYDGSELVVKPGEKIEKQTGNADGSQQPAICNTCCRDHHDTPAMVEQEQYYRKEGGKPHGHYKRMNDGSFLPASSVGDAYDEVCRFKRVDGYFQMYPDWQLLDVIQFSDRYLLDTQTLTNYTAYTEAAIAASVQGEGTPTKPTDRSITMGPGGQQLISRGIYLDRMTASHKQALKAMIEAGKEDWKAYAPFYDVNLTLLSQWSSKYSAIATVTNENIQTILDPVNDFYGTYSRGRVEALSDGTTAITNFAMGYNAGITGTPGISPTYFLGGKLDNSLLVTVNSKAASEKFFALIGNINCLITLNGETQPCETNNSKKASYVDLSNLTITNSPSQFNCPITIPKGKSTPFFSCENMSENWKGDIIFAFEKNYFNVTLKVQYPDGTIVEADRISLSTGLNATSNQEYSLIIELTQI</sequence>
<name>A0ABR8LJ67_9ALTE</name>
<proteinExistence type="predicted"/>
<comment type="caution">
    <text evidence="2">The sequence shown here is derived from an EMBL/GenBank/DDBJ whole genome shotgun (WGS) entry which is preliminary data.</text>
</comment>
<keyword evidence="3" id="KW-1185">Reference proteome</keyword>
<evidence type="ECO:0008006" key="4">
    <source>
        <dbReference type="Google" id="ProtNLM"/>
    </source>
</evidence>